<dbReference type="GO" id="GO:0046872">
    <property type="term" value="F:metal ion binding"/>
    <property type="evidence" value="ECO:0007669"/>
    <property type="project" value="UniProtKB-KW"/>
</dbReference>
<evidence type="ECO:0000256" key="5">
    <source>
        <dbReference type="ARBA" id="ARBA00023163"/>
    </source>
</evidence>
<keyword evidence="3" id="KW-0805">Transcription regulation</keyword>
<dbReference type="EMBL" id="PEDP01000015">
    <property type="protein sequence ID" value="POS88268.1"/>
    <property type="molecule type" value="Genomic_DNA"/>
</dbReference>
<evidence type="ECO:0000256" key="3">
    <source>
        <dbReference type="ARBA" id="ARBA00023015"/>
    </source>
</evidence>
<feature type="transmembrane region" description="Helical" evidence="7">
    <location>
        <begin position="526"/>
        <end position="545"/>
    </location>
</feature>
<evidence type="ECO:0000313" key="9">
    <source>
        <dbReference type="Proteomes" id="UP000237438"/>
    </source>
</evidence>
<reference evidence="8 9" key="1">
    <citation type="submission" date="2017-10" db="EMBL/GenBank/DDBJ databases">
        <title>Development of genomic resources for the powdery mildew, Erysiphe pulchra.</title>
        <authorList>
            <person name="Wadl P.A."/>
            <person name="Mack B.M."/>
            <person name="Moore G."/>
            <person name="Beltz S.B."/>
        </authorList>
    </citation>
    <scope>NUCLEOTIDE SEQUENCE [LARGE SCALE GENOMIC DNA]</scope>
    <source>
        <strain evidence="8">Cflorida</strain>
    </source>
</reference>
<keyword evidence="5" id="KW-0804">Transcription</keyword>
<accession>A0A2S4Q1X0</accession>
<keyword evidence="7" id="KW-0472">Membrane</keyword>
<evidence type="ECO:0008006" key="10">
    <source>
        <dbReference type="Google" id="ProtNLM"/>
    </source>
</evidence>
<evidence type="ECO:0000313" key="8">
    <source>
        <dbReference type="EMBL" id="POS88268.1"/>
    </source>
</evidence>
<dbReference type="STRING" id="225359.A0A2S4Q1X0"/>
<keyword evidence="7" id="KW-1133">Transmembrane helix</keyword>
<keyword evidence="9" id="KW-1185">Reference proteome</keyword>
<dbReference type="GO" id="GO:0003677">
    <property type="term" value="F:DNA binding"/>
    <property type="evidence" value="ECO:0007669"/>
    <property type="project" value="UniProtKB-KW"/>
</dbReference>
<evidence type="ECO:0000256" key="6">
    <source>
        <dbReference type="ARBA" id="ARBA00023242"/>
    </source>
</evidence>
<evidence type="ECO:0000256" key="1">
    <source>
        <dbReference type="ARBA" id="ARBA00022723"/>
    </source>
</evidence>
<keyword evidence="4" id="KW-0238">DNA-binding</keyword>
<dbReference type="InterPro" id="IPR052360">
    <property type="entry name" value="Transcr_Regulatory_Proteins"/>
</dbReference>
<dbReference type="OrthoDB" id="2593732at2759"/>
<keyword evidence="1" id="KW-0479">Metal-binding</keyword>
<evidence type="ECO:0000256" key="2">
    <source>
        <dbReference type="ARBA" id="ARBA00022833"/>
    </source>
</evidence>
<dbReference type="PANTHER" id="PTHR36206">
    <property type="entry name" value="ASPERCRYPTIN BIOSYNTHESIS CLUSTER-SPECIFIC TRANSCRIPTION REGULATOR ATNN-RELATED"/>
    <property type="match status" value="1"/>
</dbReference>
<proteinExistence type="predicted"/>
<sequence length="709" mass="81297">MILGIENAKDMSLKKTRAGKPKCGEEKPYCLRCSRSGFKCDGYQNNSVEKTNRKKLPRLLIPKTRRLPSQPSLPLSHSSICDSTIINSKPKLACDSFELLNKLCYTPITSSSPEENRHTFVPLPKLLLSSPFSQKRNDYFSTIPHKVNILSPSTYASTLTPPDSASINTPQCYDTCSEDQKDSFISCNRRESCRYPVHTCLLYREVDGLRFEIHCTFFTCLLFQIFENFDFHHDENENDEKSPSLVQVTAGIRKIREWVTGTPQESKVASNSSYFAKCQGQMQNNRNHKNNFDSADALLKTLESYVANIAESRTREKYTMFWHQSQKAIRCIPQIWSTLDEARKSLVEVVERNQHWLRLTMYLNFSEPQNSPLPIYSFCSSLIPNLSCPDVFLSFSSTAPERTQMLDELSRWDSAFQPLLNASHMSCAAQSDFLVTSILRMQWLASWILSSDEAIGGYDINANYGVKKWIVEFNELSGIADILLREWPSHQCLWKKAEDRGIVGFDIQQQREIPKRNMEDMNDNLFMQYWVFSLPFLVPLITIAWHYRHRCLRALTVKLLNYCPDQDTSVEEKNKDQDVLTCERSGFNGQIMAKIMAWLFSIEEESWCLGTFTTMKSPVRQGDDGNYCCPESSSIWCCSYSKTPSTNIDEGSFVSGEDVKSDCIPDWARASHVSMSYDEEGKGIKVRCYQAVRSLGSHVGQWRDVLIPW</sequence>
<comment type="caution">
    <text evidence="8">The sequence shown here is derived from an EMBL/GenBank/DDBJ whole genome shotgun (WGS) entry which is preliminary data.</text>
</comment>
<protein>
    <recommendedName>
        <fullName evidence="10">Zn(2)-C6 fungal-type domain-containing protein</fullName>
    </recommendedName>
</protein>
<dbReference type="AlphaFoldDB" id="A0A2S4Q1X0"/>
<evidence type="ECO:0000256" key="4">
    <source>
        <dbReference type="ARBA" id="ARBA00023125"/>
    </source>
</evidence>
<dbReference type="PANTHER" id="PTHR36206:SF4">
    <property type="entry name" value="HYPOTHETICAL CONSERVED PROTEIN (EUROFUNG)-RELATED"/>
    <property type="match status" value="1"/>
</dbReference>
<keyword evidence="6" id="KW-0539">Nucleus</keyword>
<evidence type="ECO:0000256" key="7">
    <source>
        <dbReference type="SAM" id="Phobius"/>
    </source>
</evidence>
<keyword evidence="2" id="KW-0862">Zinc</keyword>
<gene>
    <name evidence="8" type="ORF">EPUL_000607</name>
</gene>
<keyword evidence="7" id="KW-0812">Transmembrane</keyword>
<name>A0A2S4Q1X0_9PEZI</name>
<organism evidence="8 9">
    <name type="scientific">Erysiphe pulchra</name>
    <dbReference type="NCBI Taxonomy" id="225359"/>
    <lineage>
        <taxon>Eukaryota</taxon>
        <taxon>Fungi</taxon>
        <taxon>Dikarya</taxon>
        <taxon>Ascomycota</taxon>
        <taxon>Pezizomycotina</taxon>
        <taxon>Leotiomycetes</taxon>
        <taxon>Erysiphales</taxon>
        <taxon>Erysiphaceae</taxon>
        <taxon>Erysiphe</taxon>
    </lineage>
</organism>
<dbReference type="Proteomes" id="UP000237438">
    <property type="component" value="Unassembled WGS sequence"/>
</dbReference>